<dbReference type="PROSITE" id="PS00061">
    <property type="entry name" value="ADH_SHORT"/>
    <property type="match status" value="1"/>
</dbReference>
<dbReference type="OrthoDB" id="9804774at2"/>
<dbReference type="PRINTS" id="PR00081">
    <property type="entry name" value="GDHRDH"/>
</dbReference>
<dbReference type="SMART" id="SM00822">
    <property type="entry name" value="PKS_KR"/>
    <property type="match status" value="1"/>
</dbReference>
<dbReference type="Pfam" id="PF13561">
    <property type="entry name" value="adh_short_C2"/>
    <property type="match status" value="1"/>
</dbReference>
<evidence type="ECO:0000256" key="2">
    <source>
        <dbReference type="ARBA" id="ARBA00023002"/>
    </source>
</evidence>
<reference evidence="4 5" key="1">
    <citation type="submission" date="2018-12" db="EMBL/GenBank/DDBJ databases">
        <title>Croceicoccus ponticola sp. nov., a lipolytic bacterium isolated from seawater.</title>
        <authorList>
            <person name="Yoon J.-H."/>
        </authorList>
    </citation>
    <scope>NUCLEOTIDE SEQUENCE [LARGE SCALE GENOMIC DNA]</scope>
    <source>
        <strain evidence="4 5">GM-16</strain>
    </source>
</reference>
<evidence type="ECO:0000259" key="3">
    <source>
        <dbReference type="SMART" id="SM00822"/>
    </source>
</evidence>
<dbReference type="GO" id="GO:0016616">
    <property type="term" value="F:oxidoreductase activity, acting on the CH-OH group of donors, NAD or NADP as acceptor"/>
    <property type="evidence" value="ECO:0007669"/>
    <property type="project" value="UniProtKB-ARBA"/>
</dbReference>
<dbReference type="Proteomes" id="UP000283003">
    <property type="component" value="Unassembled WGS sequence"/>
</dbReference>
<gene>
    <name evidence="4" type="ORF">EKN06_13565</name>
</gene>
<dbReference type="RefSeq" id="WP_127613465.1">
    <property type="nucleotide sequence ID" value="NZ_RXOL01000008.1"/>
</dbReference>
<accession>A0A437GUL4</accession>
<protein>
    <submittedName>
        <fullName evidence="4">SDR family oxidoreductase</fullName>
    </submittedName>
</protein>
<feature type="domain" description="Ketoreductase" evidence="3">
    <location>
        <begin position="7"/>
        <end position="179"/>
    </location>
</feature>
<name>A0A437GUL4_9SPHN</name>
<dbReference type="InterPro" id="IPR036291">
    <property type="entry name" value="NAD(P)-bd_dom_sf"/>
</dbReference>
<dbReference type="PRINTS" id="PR00080">
    <property type="entry name" value="SDRFAMILY"/>
</dbReference>
<dbReference type="InterPro" id="IPR020904">
    <property type="entry name" value="Sc_DH/Rdtase_CS"/>
</dbReference>
<dbReference type="PANTHER" id="PTHR42760:SF133">
    <property type="entry name" value="3-OXOACYL-[ACYL-CARRIER-PROTEIN] REDUCTASE"/>
    <property type="match status" value="1"/>
</dbReference>
<dbReference type="InterPro" id="IPR057326">
    <property type="entry name" value="KR_dom"/>
</dbReference>
<sequence length="240" mass="24935">MPEAGAQRWLVTGASRGIGLAIANAALHGGGRVALLSRGGADLTEGHDGRAIALKGDVTRPAEMQAAADTLAERWGGIDVLVNNAGLHRGGLVDRIDLDDFASVLSTNVSGPLNTVRACLPHFPDSGGAIVNIGAVVGMRGFAGDVAYGTSKAALSGMTKVLAIELARRAICVNLVLPGFVSTEMTAELSAKARERIVEDIPLRREGSPEEIAQVVWWVAQSRYMTGSIVATDGGLMARL</sequence>
<organism evidence="4 5">
    <name type="scientific">Croceicoccus ponticola</name>
    <dbReference type="NCBI Taxonomy" id="2217664"/>
    <lineage>
        <taxon>Bacteria</taxon>
        <taxon>Pseudomonadati</taxon>
        <taxon>Pseudomonadota</taxon>
        <taxon>Alphaproteobacteria</taxon>
        <taxon>Sphingomonadales</taxon>
        <taxon>Erythrobacteraceae</taxon>
        <taxon>Croceicoccus</taxon>
    </lineage>
</organism>
<keyword evidence="2" id="KW-0560">Oxidoreductase</keyword>
<dbReference type="SUPFAM" id="SSF51735">
    <property type="entry name" value="NAD(P)-binding Rossmann-fold domains"/>
    <property type="match status" value="1"/>
</dbReference>
<dbReference type="FunFam" id="3.40.50.720:FF:000084">
    <property type="entry name" value="Short-chain dehydrogenase reductase"/>
    <property type="match status" value="1"/>
</dbReference>
<evidence type="ECO:0000313" key="4">
    <source>
        <dbReference type="EMBL" id="RVQ65264.1"/>
    </source>
</evidence>
<comment type="caution">
    <text evidence="4">The sequence shown here is derived from an EMBL/GenBank/DDBJ whole genome shotgun (WGS) entry which is preliminary data.</text>
</comment>
<dbReference type="Gene3D" id="3.40.50.720">
    <property type="entry name" value="NAD(P)-binding Rossmann-like Domain"/>
    <property type="match status" value="1"/>
</dbReference>
<evidence type="ECO:0000256" key="1">
    <source>
        <dbReference type="ARBA" id="ARBA00006484"/>
    </source>
</evidence>
<dbReference type="InterPro" id="IPR002347">
    <property type="entry name" value="SDR_fam"/>
</dbReference>
<proteinExistence type="inferred from homology"/>
<dbReference type="PANTHER" id="PTHR42760">
    <property type="entry name" value="SHORT-CHAIN DEHYDROGENASES/REDUCTASES FAMILY MEMBER"/>
    <property type="match status" value="1"/>
</dbReference>
<dbReference type="EMBL" id="RXOL01000008">
    <property type="protein sequence ID" value="RVQ65264.1"/>
    <property type="molecule type" value="Genomic_DNA"/>
</dbReference>
<dbReference type="AlphaFoldDB" id="A0A437GUL4"/>
<keyword evidence="5" id="KW-1185">Reference proteome</keyword>
<comment type="similarity">
    <text evidence="1">Belongs to the short-chain dehydrogenases/reductases (SDR) family.</text>
</comment>
<evidence type="ECO:0000313" key="5">
    <source>
        <dbReference type="Proteomes" id="UP000283003"/>
    </source>
</evidence>